<dbReference type="Gene3D" id="6.10.130.30">
    <property type="match status" value="1"/>
</dbReference>
<keyword evidence="4" id="KW-0227">DNA damage</keyword>
<keyword evidence="6" id="KW-0234">DNA repair</keyword>
<dbReference type="GO" id="GO:0000712">
    <property type="term" value="P:resolution of meiotic recombination intermediates"/>
    <property type="evidence" value="ECO:0007669"/>
    <property type="project" value="TreeGrafter"/>
</dbReference>
<dbReference type="InterPro" id="IPR018552">
    <property type="entry name" value="CENP-X"/>
</dbReference>
<dbReference type="GO" id="GO:0003677">
    <property type="term" value="F:DNA binding"/>
    <property type="evidence" value="ECO:0007669"/>
    <property type="project" value="UniProtKB-KW"/>
</dbReference>
<evidence type="ECO:0000256" key="6">
    <source>
        <dbReference type="ARBA" id="ARBA00023204"/>
    </source>
</evidence>
<dbReference type="PANTHER" id="PTHR28680:SF1">
    <property type="entry name" value="CENTROMERE PROTEIN X"/>
    <property type="match status" value="1"/>
</dbReference>
<comment type="subcellular location">
    <subcellularLocation>
        <location evidence="1">Nucleus</location>
    </subcellularLocation>
</comment>
<accession>A0AAV2HC13</accession>
<evidence type="ECO:0000313" key="9">
    <source>
        <dbReference type="EMBL" id="CAL1531322.1"/>
    </source>
</evidence>
<dbReference type="GO" id="GO:0043240">
    <property type="term" value="C:Fanconi anaemia nuclear complex"/>
    <property type="evidence" value="ECO:0007669"/>
    <property type="project" value="TreeGrafter"/>
</dbReference>
<evidence type="ECO:0000256" key="3">
    <source>
        <dbReference type="ARBA" id="ARBA00016388"/>
    </source>
</evidence>
<sequence>FRLYDFNILSRSLPILTALTLKIFYHYNYNLDSRRRHTFGEVSVIVEMSFSGATFKTKAVSEVISQHFKDEKVTVKGSALVLVTELLRIFTKEALSRAADQAKNEGDQRVTIEHLEKVLPQLV</sequence>
<evidence type="ECO:0000313" key="10">
    <source>
        <dbReference type="Proteomes" id="UP001497497"/>
    </source>
</evidence>
<proteinExistence type="inferred from homology"/>
<protein>
    <recommendedName>
        <fullName evidence="3">Centromere protein X</fullName>
    </recommendedName>
</protein>
<keyword evidence="5" id="KW-0238">DNA-binding</keyword>
<evidence type="ECO:0000256" key="1">
    <source>
        <dbReference type="ARBA" id="ARBA00004123"/>
    </source>
</evidence>
<organism evidence="9 10">
    <name type="scientific">Lymnaea stagnalis</name>
    <name type="common">Great pond snail</name>
    <name type="synonym">Helix stagnalis</name>
    <dbReference type="NCBI Taxonomy" id="6523"/>
    <lineage>
        <taxon>Eukaryota</taxon>
        <taxon>Metazoa</taxon>
        <taxon>Spiralia</taxon>
        <taxon>Lophotrochozoa</taxon>
        <taxon>Mollusca</taxon>
        <taxon>Gastropoda</taxon>
        <taxon>Heterobranchia</taxon>
        <taxon>Euthyneura</taxon>
        <taxon>Panpulmonata</taxon>
        <taxon>Hygrophila</taxon>
        <taxon>Lymnaeoidea</taxon>
        <taxon>Lymnaeidae</taxon>
        <taxon>Lymnaea</taxon>
    </lineage>
</organism>
<reference evidence="9 10" key="1">
    <citation type="submission" date="2024-04" db="EMBL/GenBank/DDBJ databases">
        <authorList>
            <consortium name="Genoscope - CEA"/>
            <person name="William W."/>
        </authorList>
    </citation>
    <scope>NUCLEOTIDE SEQUENCE [LARGE SCALE GENOMIC DNA]</scope>
</reference>
<comment type="caution">
    <text evidence="9">The sequence shown here is derived from an EMBL/GenBank/DDBJ whole genome shotgun (WGS) entry which is preliminary data.</text>
</comment>
<evidence type="ECO:0000256" key="2">
    <source>
        <dbReference type="ARBA" id="ARBA00009359"/>
    </source>
</evidence>
<keyword evidence="10" id="KW-1185">Reference proteome</keyword>
<dbReference type="Pfam" id="PF09415">
    <property type="entry name" value="CENP-X"/>
    <property type="match status" value="1"/>
</dbReference>
<dbReference type="GO" id="GO:0006281">
    <property type="term" value="P:DNA repair"/>
    <property type="evidence" value="ECO:0007669"/>
    <property type="project" value="UniProtKB-KW"/>
</dbReference>
<dbReference type="GO" id="GO:0046982">
    <property type="term" value="F:protein heterodimerization activity"/>
    <property type="evidence" value="ECO:0007669"/>
    <property type="project" value="InterPro"/>
</dbReference>
<evidence type="ECO:0000256" key="4">
    <source>
        <dbReference type="ARBA" id="ARBA00022763"/>
    </source>
</evidence>
<dbReference type="InterPro" id="IPR009072">
    <property type="entry name" value="Histone-fold"/>
</dbReference>
<comment type="similarity">
    <text evidence="2">Belongs to the CENP-X/MHF2 family.</text>
</comment>
<dbReference type="SUPFAM" id="SSF47113">
    <property type="entry name" value="Histone-fold"/>
    <property type="match status" value="1"/>
</dbReference>
<evidence type="ECO:0000256" key="8">
    <source>
        <dbReference type="ARBA" id="ARBA00047146"/>
    </source>
</evidence>
<evidence type="ECO:0000256" key="5">
    <source>
        <dbReference type="ARBA" id="ARBA00023125"/>
    </source>
</evidence>
<comment type="subunit">
    <text evidence="8">Heterodimer with CENPX, sometimes called MHF; this interaction stabilizes both partners. MHF heterodimers can assemble to form tetrameric structures. MHF also coassemble with CENPT-CENPW heterodimers at centromeres to form the tetrameric CENP-T-W-S-X complex. Forms a discrete complex with FANCM and CENPX, called FANCM-MHF; this interaction, probably mediated by direct binding between CENPS and FANCM, leads to synergistic activation of double-stranded DNA binding and strongly stimulates FANCM-mediated DNA remodeling. Recruited by FANCM to the Fanconi anemia (FA) core complex, which consists of CENPS, CENPX, FANCA, FANCB, FANCC, FANCE, FANCF, FANCG, FANCL, FANCM, FAAP24 and FAAP100. The FA core complex associates with Bloom syndrome (BLM) complex, which consists of at least BLM, DNA topoisomerase 3-alpha (TOP3A), RMI1/BLAP75, RPA1/RPA70 and RPA2/RPA32. The super complex between FA and BLM is called BRAFT.</text>
</comment>
<keyword evidence="7" id="KW-0539">Nucleus</keyword>
<gene>
    <name evidence="9" type="ORF">GSLYS_00005417001</name>
</gene>
<dbReference type="GO" id="GO:0031297">
    <property type="term" value="P:replication fork processing"/>
    <property type="evidence" value="ECO:0007669"/>
    <property type="project" value="TreeGrafter"/>
</dbReference>
<feature type="non-terminal residue" evidence="9">
    <location>
        <position position="1"/>
    </location>
</feature>
<dbReference type="AlphaFoldDB" id="A0AAV2HC13"/>
<dbReference type="Proteomes" id="UP001497497">
    <property type="component" value="Unassembled WGS sequence"/>
</dbReference>
<dbReference type="GO" id="GO:0051382">
    <property type="term" value="P:kinetochore assembly"/>
    <property type="evidence" value="ECO:0007669"/>
    <property type="project" value="InterPro"/>
</dbReference>
<dbReference type="CDD" id="cd22921">
    <property type="entry name" value="HFD_CENP-X"/>
    <property type="match status" value="1"/>
</dbReference>
<dbReference type="PANTHER" id="PTHR28680">
    <property type="entry name" value="CENTROMERE PROTEIN X"/>
    <property type="match status" value="1"/>
</dbReference>
<feature type="non-terminal residue" evidence="9">
    <location>
        <position position="123"/>
    </location>
</feature>
<evidence type="ECO:0000256" key="7">
    <source>
        <dbReference type="ARBA" id="ARBA00023242"/>
    </source>
</evidence>
<name>A0AAV2HC13_LYMST</name>
<dbReference type="EMBL" id="CAXITT010000085">
    <property type="protein sequence ID" value="CAL1531322.1"/>
    <property type="molecule type" value="Genomic_DNA"/>
</dbReference>
<dbReference type="GO" id="GO:0071821">
    <property type="term" value="C:FANCM-MHF complex"/>
    <property type="evidence" value="ECO:0007669"/>
    <property type="project" value="TreeGrafter"/>
</dbReference>